<reference evidence="6" key="2">
    <citation type="submission" date="2023-04" db="EMBL/GenBank/DDBJ databases">
        <authorList>
            <person name="Bu L."/>
            <person name="Lu L."/>
            <person name="Laidemitt M.R."/>
            <person name="Zhang S.M."/>
            <person name="Mutuku M."/>
            <person name="Mkoji G."/>
            <person name="Steinauer M."/>
            <person name="Loker E.S."/>
        </authorList>
    </citation>
    <scope>NUCLEOTIDE SEQUENCE</scope>
    <source>
        <strain evidence="6">KasaAsao</strain>
        <tissue evidence="6">Whole Snail</tissue>
    </source>
</reference>
<evidence type="ECO:0000256" key="1">
    <source>
        <dbReference type="ARBA" id="ARBA00008535"/>
    </source>
</evidence>
<evidence type="ECO:0000313" key="6">
    <source>
        <dbReference type="EMBL" id="KAK0046786.1"/>
    </source>
</evidence>
<evidence type="ECO:0000256" key="3">
    <source>
        <dbReference type="ARBA" id="ARBA00023134"/>
    </source>
</evidence>
<feature type="coiled-coil region" evidence="4">
    <location>
        <begin position="248"/>
        <end position="317"/>
    </location>
</feature>
<comment type="similarity">
    <text evidence="1">Belongs to the TRAFAC class TrmE-Era-EngA-EngB-Septin-like GTPase superfamily. AIG1/Toc34/Toc159-like paraseptin GTPase family. IAN subfamily.</text>
</comment>
<dbReference type="EMBL" id="JASAOG010000160">
    <property type="protein sequence ID" value="KAK0046786.1"/>
    <property type="molecule type" value="Genomic_DNA"/>
</dbReference>
<dbReference type="SUPFAM" id="SSF52540">
    <property type="entry name" value="P-loop containing nucleoside triphosphate hydrolases"/>
    <property type="match status" value="1"/>
</dbReference>
<gene>
    <name evidence="6" type="ORF">Bpfe_023810</name>
</gene>
<organism evidence="6 7">
    <name type="scientific">Biomphalaria pfeifferi</name>
    <name type="common">Bloodfluke planorb</name>
    <name type="synonym">Freshwater snail</name>
    <dbReference type="NCBI Taxonomy" id="112525"/>
    <lineage>
        <taxon>Eukaryota</taxon>
        <taxon>Metazoa</taxon>
        <taxon>Spiralia</taxon>
        <taxon>Lophotrochozoa</taxon>
        <taxon>Mollusca</taxon>
        <taxon>Gastropoda</taxon>
        <taxon>Heterobranchia</taxon>
        <taxon>Euthyneura</taxon>
        <taxon>Panpulmonata</taxon>
        <taxon>Hygrophila</taxon>
        <taxon>Lymnaeoidea</taxon>
        <taxon>Planorbidae</taxon>
        <taxon>Biomphalaria</taxon>
    </lineage>
</organism>
<accession>A0AAD8B2H5</accession>
<keyword evidence="3" id="KW-0342">GTP-binding</keyword>
<feature type="coiled-coil region" evidence="4">
    <location>
        <begin position="196"/>
        <end position="223"/>
    </location>
</feature>
<dbReference type="PANTHER" id="PTHR10903">
    <property type="entry name" value="GTPASE, IMAP FAMILY MEMBER-RELATED"/>
    <property type="match status" value="1"/>
</dbReference>
<proteinExistence type="inferred from homology"/>
<dbReference type="Pfam" id="PF04548">
    <property type="entry name" value="AIG1"/>
    <property type="match status" value="1"/>
</dbReference>
<keyword evidence="4" id="KW-0175">Coiled coil</keyword>
<dbReference type="PROSITE" id="PS51720">
    <property type="entry name" value="G_AIG1"/>
    <property type="match status" value="1"/>
</dbReference>
<dbReference type="InterPro" id="IPR045058">
    <property type="entry name" value="GIMA/IAN/Toc"/>
</dbReference>
<dbReference type="AlphaFoldDB" id="A0AAD8B2H5"/>
<feature type="domain" description="AIG1-type G" evidence="5">
    <location>
        <begin position="338"/>
        <end position="546"/>
    </location>
</feature>
<keyword evidence="2" id="KW-0547">Nucleotide-binding</keyword>
<dbReference type="Proteomes" id="UP001233172">
    <property type="component" value="Unassembled WGS sequence"/>
</dbReference>
<reference evidence="6" key="1">
    <citation type="journal article" date="2023" name="PLoS Negl. Trop. Dis.">
        <title>A genome sequence for Biomphalaria pfeifferi, the major vector snail for the human-infecting parasite Schistosoma mansoni.</title>
        <authorList>
            <person name="Bu L."/>
            <person name="Lu L."/>
            <person name="Laidemitt M.R."/>
            <person name="Zhang S.M."/>
            <person name="Mutuku M."/>
            <person name="Mkoji G."/>
            <person name="Steinauer M."/>
            <person name="Loker E.S."/>
        </authorList>
    </citation>
    <scope>NUCLEOTIDE SEQUENCE</scope>
    <source>
        <strain evidence="6">KasaAsao</strain>
    </source>
</reference>
<dbReference type="Gene3D" id="1.20.5.340">
    <property type="match status" value="1"/>
</dbReference>
<feature type="coiled-coil region" evidence="4">
    <location>
        <begin position="125"/>
        <end position="167"/>
    </location>
</feature>
<evidence type="ECO:0000256" key="4">
    <source>
        <dbReference type="SAM" id="Coils"/>
    </source>
</evidence>
<dbReference type="GO" id="GO:0005525">
    <property type="term" value="F:GTP binding"/>
    <property type="evidence" value="ECO:0007669"/>
    <property type="project" value="UniProtKB-KW"/>
</dbReference>
<evidence type="ECO:0000259" key="5">
    <source>
        <dbReference type="PROSITE" id="PS51720"/>
    </source>
</evidence>
<comment type="caution">
    <text evidence="6">The sequence shown here is derived from an EMBL/GenBank/DDBJ whole genome shotgun (WGS) entry which is preliminary data.</text>
</comment>
<dbReference type="InterPro" id="IPR006703">
    <property type="entry name" value="G_AIG1"/>
</dbReference>
<dbReference type="PANTHER" id="PTHR10903:SF184">
    <property type="entry name" value="GTP-BINDING PROTEIN A"/>
    <property type="match status" value="1"/>
</dbReference>
<evidence type="ECO:0000256" key="2">
    <source>
        <dbReference type="ARBA" id="ARBA00022741"/>
    </source>
</evidence>
<name>A0AAD8B2H5_BIOPF</name>
<protein>
    <submittedName>
        <fullName evidence="6">GTPase IMAP family member 8</fullName>
    </submittedName>
</protein>
<dbReference type="InterPro" id="IPR027417">
    <property type="entry name" value="P-loop_NTPase"/>
</dbReference>
<sequence>MRPVKELVDVAKKLEVLEDIVEQLQCIIADIRNVITKCSSWIDENDDTTYQAIKQMLVSKTCEYVKQFFLMAHENNDKLSEPVNTKEEMNTVTGIQTIEAPGSDIKGSLDYKRLQESVKEITASIKSHSEMIEVLQKRNKSLVKENINEIAANVKKHSDMIESLQENISDILSTQNQFNEHYKEIMEELSVASSFMSNLKDENIKLKLELKDYNKKVDDVSDRVYKGMEIVSEFAKDQHILNELQIRNKELTEQSTKDQLHLDELRKEIQKLTDDSVELRQHLDNAKESIERFKEENAKHQASLEKKEFENQRLTEKLGFFPKDILKRCKKSLIDVRKKNINFLLLGQCGIGKSALGNSILQRECFKVSSSTKPRHKEVQCEMGEFKGRGIQVFELPVPYFAIDEKQSMELLFKATKNKIVDQCSHGFFVILLLFRFDSIITDEDFLWFEAFKTTFGQNSLKDYGVLVMTCGDDWKLEYEEEKSFQEWIQHQGHLKKILPEFNGRALLFENHTRVKGEQTEQLQNLMDMVDKLILDNTFQTKSLTF</sequence>
<dbReference type="Gene3D" id="3.40.50.300">
    <property type="entry name" value="P-loop containing nucleotide triphosphate hydrolases"/>
    <property type="match status" value="1"/>
</dbReference>
<keyword evidence="7" id="KW-1185">Reference proteome</keyword>
<evidence type="ECO:0000313" key="7">
    <source>
        <dbReference type="Proteomes" id="UP001233172"/>
    </source>
</evidence>